<accession>A0A644YFC6</accession>
<protein>
    <recommendedName>
        <fullName evidence="2">DUF2235 domain-containing protein</fullName>
    </recommendedName>
</protein>
<name>A0A644YFC6_9ZZZZ</name>
<comment type="caution">
    <text evidence="1">The sequence shown here is derived from an EMBL/GenBank/DDBJ whole genome shotgun (WGS) entry which is preliminary data.</text>
</comment>
<proteinExistence type="predicted"/>
<dbReference type="AlphaFoldDB" id="A0A644YFC6"/>
<sequence>MGLSICLDGSRNKGNDSDEIEWFMGLNTNDLGNNFKNFRKLSRPRFCVAEMWHFWSGTGAIGKNPGQWQKKSEK</sequence>
<dbReference type="EMBL" id="VSSQ01004347">
    <property type="protein sequence ID" value="MPM24814.1"/>
    <property type="molecule type" value="Genomic_DNA"/>
</dbReference>
<reference evidence="1" key="1">
    <citation type="submission" date="2019-08" db="EMBL/GenBank/DDBJ databases">
        <authorList>
            <person name="Kucharzyk K."/>
            <person name="Murdoch R.W."/>
            <person name="Higgins S."/>
            <person name="Loffler F."/>
        </authorList>
    </citation>
    <scope>NUCLEOTIDE SEQUENCE</scope>
</reference>
<gene>
    <name evidence="1" type="ORF">SDC9_71300</name>
</gene>
<evidence type="ECO:0008006" key="2">
    <source>
        <dbReference type="Google" id="ProtNLM"/>
    </source>
</evidence>
<organism evidence="1">
    <name type="scientific">bioreactor metagenome</name>
    <dbReference type="NCBI Taxonomy" id="1076179"/>
    <lineage>
        <taxon>unclassified sequences</taxon>
        <taxon>metagenomes</taxon>
        <taxon>ecological metagenomes</taxon>
    </lineage>
</organism>
<evidence type="ECO:0000313" key="1">
    <source>
        <dbReference type="EMBL" id="MPM24814.1"/>
    </source>
</evidence>